<accession>Q9GMU1</accession>
<name>Q9GMU1_MACFA</name>
<reference evidence="3" key="1">
    <citation type="journal article" date="2001" name="Gene">
        <title>Assignment of 118 novel cDNAs of cynomolgus monkey brain to human chromosomes.</title>
        <authorList>
            <person name="Osada N."/>
            <person name="Hida M."/>
            <person name="Kususda J."/>
            <person name="Tanuma R."/>
            <person name="Iseki K."/>
            <person name="Hirata M."/>
            <person name="Suto Y."/>
            <person name="Hirai M."/>
            <person name="Terao K."/>
            <person name="Suzuki Y."/>
            <person name="Sugano S."/>
            <person name="Hashimoto K."/>
        </authorList>
    </citation>
    <scope>NUCLEOTIDE SEQUENCE</scope>
    <source>
        <tissue evidence="3">Brain parietal lobe</tissue>
    </source>
</reference>
<sequence length="108" mass="12125">MGLRTECLRHFCTEGETRRTQQRRLRREQPMKGGEPGVPVSQDSSARLLFCLACLQTLFPIPGMLLLLCLTYIIPVHCLCLTQVSSPLPEHFSETHLQHCSGLGAYSL</sequence>
<feature type="transmembrane region" description="Helical" evidence="2">
    <location>
        <begin position="48"/>
        <end position="74"/>
    </location>
</feature>
<keyword evidence="2" id="KW-1133">Transmembrane helix</keyword>
<dbReference type="EMBL" id="AB047634">
    <property type="protein sequence ID" value="BAB12158.1"/>
    <property type="molecule type" value="mRNA"/>
</dbReference>
<keyword evidence="2" id="KW-0472">Membrane</keyword>
<evidence type="ECO:0000256" key="1">
    <source>
        <dbReference type="SAM" id="MobiDB-lite"/>
    </source>
</evidence>
<keyword evidence="2" id="KW-0812">Transmembrane</keyword>
<protein>
    <submittedName>
        <fullName evidence="3">Uncharacterized protein</fullName>
    </submittedName>
</protein>
<feature type="region of interest" description="Disordered" evidence="1">
    <location>
        <begin position="15"/>
        <end position="41"/>
    </location>
</feature>
<evidence type="ECO:0000313" key="3">
    <source>
        <dbReference type="EMBL" id="BAB12158.1"/>
    </source>
</evidence>
<evidence type="ECO:0000256" key="2">
    <source>
        <dbReference type="SAM" id="Phobius"/>
    </source>
</evidence>
<organism evidence="3">
    <name type="scientific">Macaca fascicularis</name>
    <name type="common">Crab-eating macaque</name>
    <name type="synonym">Cynomolgus monkey</name>
    <dbReference type="NCBI Taxonomy" id="9541"/>
    <lineage>
        <taxon>Eukaryota</taxon>
        <taxon>Metazoa</taxon>
        <taxon>Chordata</taxon>
        <taxon>Craniata</taxon>
        <taxon>Vertebrata</taxon>
        <taxon>Euteleostomi</taxon>
        <taxon>Mammalia</taxon>
        <taxon>Eutheria</taxon>
        <taxon>Euarchontoglires</taxon>
        <taxon>Primates</taxon>
        <taxon>Haplorrhini</taxon>
        <taxon>Catarrhini</taxon>
        <taxon>Cercopithecidae</taxon>
        <taxon>Cercopithecinae</taxon>
        <taxon>Macaca</taxon>
    </lineage>
</organism>
<dbReference type="AlphaFoldDB" id="Q9GMU1"/>
<proteinExistence type="evidence at transcript level"/>